<dbReference type="Proteomes" id="UP001215598">
    <property type="component" value="Unassembled WGS sequence"/>
</dbReference>
<comment type="caution">
    <text evidence="1">The sequence shown here is derived from an EMBL/GenBank/DDBJ whole genome shotgun (WGS) entry which is preliminary data.</text>
</comment>
<dbReference type="SUPFAM" id="SSF52047">
    <property type="entry name" value="RNI-like"/>
    <property type="match status" value="1"/>
</dbReference>
<protein>
    <submittedName>
        <fullName evidence="1">Uncharacterized protein</fullName>
    </submittedName>
</protein>
<evidence type="ECO:0000313" key="2">
    <source>
        <dbReference type="Proteomes" id="UP001215598"/>
    </source>
</evidence>
<dbReference type="InterPro" id="IPR032675">
    <property type="entry name" value="LRR_dom_sf"/>
</dbReference>
<reference evidence="1" key="1">
    <citation type="submission" date="2023-03" db="EMBL/GenBank/DDBJ databases">
        <title>Massive genome expansion in bonnet fungi (Mycena s.s.) driven by repeated elements and novel gene families across ecological guilds.</title>
        <authorList>
            <consortium name="Lawrence Berkeley National Laboratory"/>
            <person name="Harder C.B."/>
            <person name="Miyauchi S."/>
            <person name="Viragh M."/>
            <person name="Kuo A."/>
            <person name="Thoen E."/>
            <person name="Andreopoulos B."/>
            <person name="Lu D."/>
            <person name="Skrede I."/>
            <person name="Drula E."/>
            <person name="Henrissat B."/>
            <person name="Morin E."/>
            <person name="Kohler A."/>
            <person name="Barry K."/>
            <person name="LaButti K."/>
            <person name="Morin E."/>
            <person name="Salamov A."/>
            <person name="Lipzen A."/>
            <person name="Mereny Z."/>
            <person name="Hegedus B."/>
            <person name="Baldrian P."/>
            <person name="Stursova M."/>
            <person name="Weitz H."/>
            <person name="Taylor A."/>
            <person name="Grigoriev I.V."/>
            <person name="Nagy L.G."/>
            <person name="Martin F."/>
            <person name="Kauserud H."/>
        </authorList>
    </citation>
    <scope>NUCLEOTIDE SEQUENCE</scope>
    <source>
        <strain evidence="1">CBHHK182m</strain>
    </source>
</reference>
<name>A0AAD7K3T7_9AGAR</name>
<accession>A0AAD7K3T7</accession>
<dbReference type="EMBL" id="JARKIB010000009">
    <property type="protein sequence ID" value="KAJ7776166.1"/>
    <property type="molecule type" value="Genomic_DNA"/>
</dbReference>
<sequence>MDLLPLEGGGGIISAAVELIQQNSLHRATLPLKLTLRNQGIRTQPLPARIHNLLLEHAGRWEQLDLCLPHADLVRLFERFAGSFPLLRSLVISMPYYSGTPSLSFGPLRNSVLLRTLDIGRHCPQPSLSGIPWTHLTSPFSGYCKRGVASFSVVTEVLHTPSTPYIPLHLPELRVLSIMSSDDFRALTYLTLPGLERLAGPDIDNTTTREIPDLLSRSHCYLTHLSTHAKHLDEAHFPDLFTALPHLVELVLNIGLASSIPVVSLLHGENQNLPKLTGLSLFAGGLVPIDYKILVKMLESRTGRNLDGVAQLQIFEYGVLGMYHLPFDASIPPAIVERVGAMVDMGMDITLEGQRFRPENFELRSSSWIRPVVRVQ</sequence>
<organism evidence="1 2">
    <name type="scientific">Mycena metata</name>
    <dbReference type="NCBI Taxonomy" id="1033252"/>
    <lineage>
        <taxon>Eukaryota</taxon>
        <taxon>Fungi</taxon>
        <taxon>Dikarya</taxon>
        <taxon>Basidiomycota</taxon>
        <taxon>Agaricomycotina</taxon>
        <taxon>Agaricomycetes</taxon>
        <taxon>Agaricomycetidae</taxon>
        <taxon>Agaricales</taxon>
        <taxon>Marasmiineae</taxon>
        <taxon>Mycenaceae</taxon>
        <taxon>Mycena</taxon>
    </lineage>
</organism>
<proteinExistence type="predicted"/>
<dbReference type="Gene3D" id="3.80.10.10">
    <property type="entry name" value="Ribonuclease Inhibitor"/>
    <property type="match status" value="1"/>
</dbReference>
<gene>
    <name evidence="1" type="ORF">B0H16DRAFT_1858927</name>
</gene>
<keyword evidence="2" id="KW-1185">Reference proteome</keyword>
<evidence type="ECO:0000313" key="1">
    <source>
        <dbReference type="EMBL" id="KAJ7776166.1"/>
    </source>
</evidence>
<dbReference type="AlphaFoldDB" id="A0AAD7K3T7"/>